<dbReference type="PANTHER" id="PTHR22926">
    <property type="entry name" value="PHOSPHO-N-ACETYLMURAMOYL-PENTAPEPTIDE-TRANSFERASE"/>
    <property type="match status" value="1"/>
</dbReference>
<feature type="binding site" evidence="13">
    <location>
        <position position="159"/>
    </location>
    <ligand>
        <name>Mg(2+)</name>
        <dbReference type="ChEBI" id="CHEBI:18420"/>
    </ligand>
</feature>
<evidence type="ECO:0000256" key="4">
    <source>
        <dbReference type="ARBA" id="ARBA00022676"/>
    </source>
</evidence>
<evidence type="ECO:0000256" key="9">
    <source>
        <dbReference type="ARBA" id="ARBA00022989"/>
    </source>
</evidence>
<dbReference type="HAMAP" id="MF_02030">
    <property type="entry name" value="WecA_Gammaproteo"/>
    <property type="match status" value="1"/>
</dbReference>
<sequence>MVDFIRSDVLMMSSDLFFVFLFSLASLFVARKVARKVGLVDKPNYRKLHHGLIPLVGGISVFAGMAFFFIQHWNNLRQPGLYLLCAGVLLVVGILDDRFDISVKIRACVQATIAIIMMTAGGLYLNSLGQIFGPWELVLGPFGYVLTLLAVLAAINAFNMVDGIDGLLGGLSCVTFGSLGVLFVLDKQPDLALWCFAIIAATLPYILLNLGIPWGRKFKVFMGDAGSTVIGFTVVWLLLQSTQGQSHPLNPVTALWVIAIPLMDMITITYRRIKKGQSPFSPDRQHIHHMVMRAGFTSGQAFLLITGLAAALAAFGIMGEWLGWPEWVMLAAFLVTFIVYGYCISRAWVATRFVRRMRRRLKVWVGRHF</sequence>
<evidence type="ECO:0000256" key="8">
    <source>
        <dbReference type="ARBA" id="ARBA00022985"/>
    </source>
</evidence>
<proteinExistence type="inferred from homology"/>
<dbReference type="GO" id="GO:0030145">
    <property type="term" value="F:manganese ion binding"/>
    <property type="evidence" value="ECO:0007669"/>
    <property type="project" value="InterPro"/>
</dbReference>
<feature type="transmembrane region" description="Helical" evidence="12">
    <location>
        <begin position="291"/>
        <end position="315"/>
    </location>
</feature>
<feature type="transmembrane region" description="Helical" evidence="12">
    <location>
        <begin position="167"/>
        <end position="185"/>
    </location>
</feature>
<keyword evidence="13" id="KW-0479">Metal-binding</keyword>
<dbReference type="STRING" id="703.SAMEA2665130_03015"/>
<feature type="transmembrane region" description="Helical" evidence="12">
    <location>
        <begin position="79"/>
        <end position="95"/>
    </location>
</feature>
<keyword evidence="8 12" id="KW-0448">Lipopolysaccharide biosynthesis</keyword>
<reference evidence="14 15" key="1">
    <citation type="journal article" date="2013" name="Genome Announc.">
        <title>Genome Sequence of Plesiomonas shigelloides Strain 302-73 (Serotype O1).</title>
        <authorList>
            <person name="Pique N."/>
            <person name="Aquilini E."/>
            <person name="Alioto T."/>
            <person name="Minana-Galbis D."/>
            <person name="Tomas J.M."/>
        </authorList>
    </citation>
    <scope>NUCLEOTIDE SEQUENCE [LARGE SCALE GENOMIC DNA]</scope>
    <source>
        <strain evidence="14 15">302-73</strain>
    </source>
</reference>
<dbReference type="EMBL" id="AQQO01000045">
    <property type="protein sequence ID" value="EON89098.1"/>
    <property type="molecule type" value="Genomic_DNA"/>
</dbReference>
<name>R8AS12_PLESH</name>
<feature type="transmembrane region" description="Helical" evidence="12">
    <location>
        <begin position="251"/>
        <end position="270"/>
    </location>
</feature>
<feature type="transmembrane region" description="Helical" evidence="12">
    <location>
        <begin position="107"/>
        <end position="125"/>
    </location>
</feature>
<dbReference type="Pfam" id="PF00953">
    <property type="entry name" value="Glycos_transf_4"/>
    <property type="match status" value="1"/>
</dbReference>
<feature type="transmembrane region" description="Helical" evidence="12">
    <location>
        <begin position="327"/>
        <end position="349"/>
    </location>
</feature>
<keyword evidence="15" id="KW-1185">Reference proteome</keyword>
<evidence type="ECO:0000256" key="13">
    <source>
        <dbReference type="PIRSR" id="PIRSR600715-1"/>
    </source>
</evidence>
<dbReference type="GO" id="GO:0016757">
    <property type="term" value="F:glycosyltransferase activity"/>
    <property type="evidence" value="ECO:0007669"/>
    <property type="project" value="UniProtKB-KW"/>
</dbReference>
<dbReference type="CDD" id="cd06853">
    <property type="entry name" value="GT_WecA_like"/>
    <property type="match status" value="1"/>
</dbReference>
<comment type="similarity">
    <text evidence="12">Belongs to the glycosyltransferase 4 family. WecA subfamily.</text>
</comment>
<dbReference type="GO" id="GO:0005886">
    <property type="term" value="C:plasma membrane"/>
    <property type="evidence" value="ECO:0007669"/>
    <property type="project" value="UniProtKB-SubCell"/>
</dbReference>
<evidence type="ECO:0000256" key="10">
    <source>
        <dbReference type="ARBA" id="ARBA00023136"/>
    </source>
</evidence>
<feature type="transmembrane region" description="Helical" evidence="12">
    <location>
        <begin position="220"/>
        <end position="239"/>
    </location>
</feature>
<dbReference type="PATRIC" id="fig|1315976.3.peg.1411"/>
<dbReference type="EC" id="2.7.8.33" evidence="12"/>
<evidence type="ECO:0000256" key="5">
    <source>
        <dbReference type="ARBA" id="ARBA00022679"/>
    </source>
</evidence>
<feature type="transmembrane region" description="Helical" evidence="12">
    <location>
        <begin position="12"/>
        <end position="30"/>
    </location>
</feature>
<comment type="caution">
    <text evidence="14">The sequence shown here is derived from an EMBL/GenBank/DDBJ whole genome shotgun (WGS) entry which is preliminary data.</text>
</comment>
<comment type="cofactor">
    <cofactor evidence="12">
        <name>Mn(2+)</name>
        <dbReference type="ChEBI" id="CHEBI:29035"/>
    </cofactor>
</comment>
<dbReference type="GO" id="GO:0044038">
    <property type="term" value="P:cell wall macromolecule biosynthetic process"/>
    <property type="evidence" value="ECO:0007669"/>
    <property type="project" value="TreeGrafter"/>
</dbReference>
<dbReference type="PANTHER" id="PTHR22926:SF3">
    <property type="entry name" value="UNDECAPRENYL-PHOSPHATE ALPHA-N-ACETYLGLUCOSAMINYL 1-PHOSPHATE TRANSFERASE"/>
    <property type="match status" value="1"/>
</dbReference>
<dbReference type="UniPathway" id="UPA00566"/>
<evidence type="ECO:0000256" key="7">
    <source>
        <dbReference type="ARBA" id="ARBA00022842"/>
    </source>
</evidence>
<comment type="pathway">
    <text evidence="12">Bacterial outer membrane biogenesis; LPS O-antigen biosynthesis.</text>
</comment>
<feature type="transmembrane region" description="Helical" evidence="12">
    <location>
        <begin position="191"/>
        <end position="208"/>
    </location>
</feature>
<keyword evidence="9 12" id="KW-1133">Transmembrane helix</keyword>
<keyword evidence="4 12" id="KW-0328">Glycosyltransferase</keyword>
<dbReference type="UniPathway" id="UPA00281"/>
<keyword evidence="6 12" id="KW-0812">Transmembrane</keyword>
<dbReference type="InterPro" id="IPR000715">
    <property type="entry name" value="Glycosyl_transferase_4"/>
</dbReference>
<evidence type="ECO:0000313" key="14">
    <source>
        <dbReference type="EMBL" id="EON89098.1"/>
    </source>
</evidence>
<feature type="binding site" evidence="13">
    <location>
        <position position="224"/>
    </location>
    <ligand>
        <name>Mg(2+)</name>
        <dbReference type="ChEBI" id="CHEBI:18420"/>
    </ligand>
</feature>
<comment type="catalytic activity">
    <reaction evidence="12">
        <text>di-trans,octa-cis-undecaprenyl phosphate + UDP-N-acetyl-alpha-D-glucosamine = N-acetyl-alpha-D-glucosaminyl-di-trans,octa-cis-undecaprenyl diphosphate + UMP</text>
        <dbReference type="Rhea" id="RHEA:28090"/>
        <dbReference type="ChEBI" id="CHEBI:57705"/>
        <dbReference type="ChEBI" id="CHEBI:57865"/>
        <dbReference type="ChEBI" id="CHEBI:60392"/>
        <dbReference type="ChEBI" id="CHEBI:62959"/>
        <dbReference type="EC" id="2.7.8.33"/>
    </reaction>
</comment>
<keyword evidence="5 12" id="KW-0808">Transferase</keyword>
<comment type="pathway">
    <text evidence="12">Bacterial outer membrane biogenesis; enterobacterial common antigen biosynthesis.</text>
</comment>
<evidence type="ECO:0000256" key="3">
    <source>
        <dbReference type="ARBA" id="ARBA00022519"/>
    </source>
</evidence>
<dbReference type="GO" id="GO:0009276">
    <property type="term" value="C:Gram-negative-bacterium-type cell wall"/>
    <property type="evidence" value="ECO:0007669"/>
    <property type="project" value="InterPro"/>
</dbReference>
<feature type="transmembrane region" description="Helical" evidence="12">
    <location>
        <begin position="137"/>
        <end position="155"/>
    </location>
</feature>
<dbReference type="InterPro" id="IPR012750">
    <property type="entry name" value="ECA_WecA-rel"/>
</dbReference>
<dbReference type="GO" id="GO:0036380">
    <property type="term" value="F:UDP-N-acetylglucosamine-undecaprenyl-phosphate N-acetylglucosaminephosphotransferase activity"/>
    <property type="evidence" value="ECO:0007669"/>
    <property type="project" value="UniProtKB-UniRule"/>
</dbReference>
<evidence type="ECO:0000256" key="2">
    <source>
        <dbReference type="ARBA" id="ARBA00022475"/>
    </source>
</evidence>
<organism evidence="14 15">
    <name type="scientific">Plesiomonas shigelloides 302-73</name>
    <dbReference type="NCBI Taxonomy" id="1315976"/>
    <lineage>
        <taxon>Bacteria</taxon>
        <taxon>Pseudomonadati</taxon>
        <taxon>Pseudomonadota</taxon>
        <taxon>Gammaproteobacteria</taxon>
        <taxon>Enterobacterales</taxon>
        <taxon>Enterobacteriaceae</taxon>
        <taxon>Plesiomonas</taxon>
    </lineage>
</organism>
<keyword evidence="2 12" id="KW-1003">Cell membrane</keyword>
<comment type="function">
    <text evidence="12">Catalyzes the transfer of the GlcNAc-1-phosphate moiety from UDP-GlcNAc onto the carrier lipid undecaprenyl phosphate (C55-P), yielding GlcNAc-pyrophosphoryl-undecaprenyl (GlcNAc-PP-C55).</text>
</comment>
<protein>
    <recommendedName>
        <fullName evidence="12">Undecaprenyl-phosphate alpha-N-acetylglucosaminyl 1-phosphate transferase</fullName>
        <ecNumber evidence="12">2.7.8.33</ecNumber>
    </recommendedName>
    <alternativeName>
        <fullName evidence="12">UDP-GlcNAc:undecaprenyl-phosphate GlcNAc-1-phosphate transferase</fullName>
    </alternativeName>
    <alternativeName>
        <fullName evidence="12">Undecaprenyl-phosphate GlcNAc-1-phosphate transferase</fullName>
    </alternativeName>
</protein>
<dbReference type="HOGENOM" id="CLU_023982_1_0_6"/>
<dbReference type="GO" id="GO:0071555">
    <property type="term" value="P:cell wall organization"/>
    <property type="evidence" value="ECO:0007669"/>
    <property type="project" value="TreeGrafter"/>
</dbReference>
<evidence type="ECO:0000256" key="12">
    <source>
        <dbReference type="HAMAP-Rule" id="MF_02030"/>
    </source>
</evidence>
<evidence type="ECO:0000256" key="1">
    <source>
        <dbReference type="ARBA" id="ARBA00004651"/>
    </source>
</evidence>
<comment type="cofactor">
    <cofactor evidence="12 13">
        <name>Mg(2+)</name>
        <dbReference type="ChEBI" id="CHEBI:18420"/>
    </cofactor>
</comment>
<dbReference type="GO" id="GO:0000287">
    <property type="term" value="F:magnesium ion binding"/>
    <property type="evidence" value="ECO:0007669"/>
    <property type="project" value="InterPro"/>
</dbReference>
<keyword evidence="7 12" id="KW-0460">Magnesium</keyword>
<evidence type="ECO:0000313" key="15">
    <source>
        <dbReference type="Proteomes" id="UP000014012"/>
    </source>
</evidence>
<feature type="transmembrane region" description="Helical" evidence="12">
    <location>
        <begin position="51"/>
        <end position="73"/>
    </location>
</feature>
<keyword evidence="3 12" id="KW-0997">Cell inner membrane</keyword>
<comment type="subcellular location">
    <subcellularLocation>
        <location evidence="12">Cell inner membrane</location>
        <topology evidence="12">Multi-pass membrane protein</topology>
    </subcellularLocation>
    <subcellularLocation>
        <location evidence="1">Cell membrane</location>
        <topology evidence="1">Multi-pass membrane protein</topology>
    </subcellularLocation>
</comment>
<dbReference type="GO" id="GO:0009243">
    <property type="term" value="P:O antigen biosynthetic process"/>
    <property type="evidence" value="ECO:0007669"/>
    <property type="project" value="UniProtKB-UniRule"/>
</dbReference>
<evidence type="ECO:0000256" key="6">
    <source>
        <dbReference type="ARBA" id="ARBA00022692"/>
    </source>
</evidence>
<keyword evidence="10 12" id="KW-0472">Membrane</keyword>
<dbReference type="Proteomes" id="UP000014012">
    <property type="component" value="Unassembled WGS sequence"/>
</dbReference>
<keyword evidence="11 12" id="KW-0464">Manganese</keyword>
<dbReference type="AlphaFoldDB" id="R8AS12"/>
<evidence type="ECO:0000256" key="11">
    <source>
        <dbReference type="ARBA" id="ARBA00023211"/>
    </source>
</evidence>
<gene>
    <name evidence="12" type="primary">wecA</name>
    <name evidence="14" type="ORF">PLESHI_07186</name>
</gene>
<dbReference type="NCBIfam" id="TIGR02380">
    <property type="entry name" value="ECA_wecA"/>
    <property type="match status" value="1"/>
</dbReference>
<accession>R8AS12</accession>
<dbReference type="GO" id="GO:0009246">
    <property type="term" value="P:enterobacterial common antigen biosynthetic process"/>
    <property type="evidence" value="ECO:0007669"/>
    <property type="project" value="UniProtKB-UniRule"/>
</dbReference>